<evidence type="ECO:0000313" key="2">
    <source>
        <dbReference type="EMBL" id="CAH3153408.1"/>
    </source>
</evidence>
<proteinExistence type="predicted"/>
<dbReference type="InterPro" id="IPR013830">
    <property type="entry name" value="SGNH_hydro"/>
</dbReference>
<protein>
    <recommendedName>
        <fullName evidence="1">SGNH hydrolase-type esterase domain-containing protein</fullName>
    </recommendedName>
</protein>
<dbReference type="Gene3D" id="3.40.50.12690">
    <property type="match status" value="1"/>
</dbReference>
<feature type="domain" description="SGNH hydrolase-type esterase" evidence="1">
    <location>
        <begin position="34"/>
        <end position="142"/>
    </location>
</feature>
<sequence>MPTNIIQTRNGLSLFNYYSGDSTLKYLQSHKMSKNSQVKIATFPGCTTQDMKDHIKPLLRRNPDEIIIHVGTNSLRSSNTPRECAVELIDLAEAVSSESSAMISISGLINRSDDEALACKVPDVNKVLKECCKQKNWGFVDHSNISITSHLN</sequence>
<evidence type="ECO:0000259" key="1">
    <source>
        <dbReference type="Pfam" id="PF13472"/>
    </source>
</evidence>
<organism evidence="2 3">
    <name type="scientific">Porites lobata</name>
    <dbReference type="NCBI Taxonomy" id="104759"/>
    <lineage>
        <taxon>Eukaryota</taxon>
        <taxon>Metazoa</taxon>
        <taxon>Cnidaria</taxon>
        <taxon>Anthozoa</taxon>
        <taxon>Hexacorallia</taxon>
        <taxon>Scleractinia</taxon>
        <taxon>Fungiina</taxon>
        <taxon>Poritidae</taxon>
        <taxon>Porites</taxon>
    </lineage>
</organism>
<name>A0ABN8PYQ1_9CNID</name>
<reference evidence="2 3" key="1">
    <citation type="submission" date="2022-05" db="EMBL/GenBank/DDBJ databases">
        <authorList>
            <consortium name="Genoscope - CEA"/>
            <person name="William W."/>
        </authorList>
    </citation>
    <scope>NUCLEOTIDE SEQUENCE [LARGE SCALE GENOMIC DNA]</scope>
</reference>
<dbReference type="SUPFAM" id="SSF52266">
    <property type="entry name" value="SGNH hydrolase"/>
    <property type="match status" value="1"/>
</dbReference>
<comment type="caution">
    <text evidence="2">The sequence shown here is derived from an EMBL/GenBank/DDBJ whole genome shotgun (WGS) entry which is preliminary data.</text>
</comment>
<accession>A0ABN8PYQ1</accession>
<dbReference type="EMBL" id="CALNXK010000096">
    <property type="protein sequence ID" value="CAH3153408.1"/>
    <property type="molecule type" value="Genomic_DNA"/>
</dbReference>
<keyword evidence="3" id="KW-1185">Reference proteome</keyword>
<evidence type="ECO:0000313" key="3">
    <source>
        <dbReference type="Proteomes" id="UP001159405"/>
    </source>
</evidence>
<gene>
    <name evidence="2" type="ORF">PLOB_00049572</name>
</gene>
<dbReference type="Proteomes" id="UP001159405">
    <property type="component" value="Unassembled WGS sequence"/>
</dbReference>
<dbReference type="Pfam" id="PF13472">
    <property type="entry name" value="Lipase_GDSL_2"/>
    <property type="match status" value="1"/>
</dbReference>